<protein>
    <recommendedName>
        <fullName evidence="2">Reverse transcriptase domain-containing protein</fullName>
    </recommendedName>
</protein>
<feature type="non-terminal residue" evidence="1">
    <location>
        <position position="1"/>
    </location>
</feature>
<evidence type="ECO:0008006" key="2">
    <source>
        <dbReference type="Google" id="ProtNLM"/>
    </source>
</evidence>
<sequence>IMLPNSEPMTQAAIRRMIKENVDAAIAVKRARQANAENDARRSRPVKGFVELLRWFKKTESVFRISESADGKKVKFAATTLQGPALT</sequence>
<evidence type="ECO:0000313" key="1">
    <source>
        <dbReference type="EMBL" id="GFD12373.1"/>
    </source>
</evidence>
<comment type="caution">
    <text evidence="1">The sequence shown here is derived from an EMBL/GenBank/DDBJ whole genome shotgun (WGS) entry which is preliminary data.</text>
</comment>
<proteinExistence type="predicted"/>
<accession>A0A699TR85</accession>
<gene>
    <name evidence="1" type="ORF">Tci_884342</name>
</gene>
<dbReference type="AlphaFoldDB" id="A0A699TR85"/>
<reference evidence="1" key="1">
    <citation type="journal article" date="2019" name="Sci. Rep.">
        <title>Draft genome of Tanacetum cinerariifolium, the natural source of mosquito coil.</title>
        <authorList>
            <person name="Yamashiro T."/>
            <person name="Shiraishi A."/>
            <person name="Satake H."/>
            <person name="Nakayama K."/>
        </authorList>
    </citation>
    <scope>NUCLEOTIDE SEQUENCE</scope>
</reference>
<name>A0A699TR85_TANCI</name>
<organism evidence="1">
    <name type="scientific">Tanacetum cinerariifolium</name>
    <name type="common">Dalmatian daisy</name>
    <name type="synonym">Chrysanthemum cinerariifolium</name>
    <dbReference type="NCBI Taxonomy" id="118510"/>
    <lineage>
        <taxon>Eukaryota</taxon>
        <taxon>Viridiplantae</taxon>
        <taxon>Streptophyta</taxon>
        <taxon>Embryophyta</taxon>
        <taxon>Tracheophyta</taxon>
        <taxon>Spermatophyta</taxon>
        <taxon>Magnoliopsida</taxon>
        <taxon>eudicotyledons</taxon>
        <taxon>Gunneridae</taxon>
        <taxon>Pentapetalae</taxon>
        <taxon>asterids</taxon>
        <taxon>campanulids</taxon>
        <taxon>Asterales</taxon>
        <taxon>Asteraceae</taxon>
        <taxon>Asteroideae</taxon>
        <taxon>Anthemideae</taxon>
        <taxon>Anthemidinae</taxon>
        <taxon>Tanacetum</taxon>
    </lineage>
</organism>
<dbReference type="EMBL" id="BKCJ011265165">
    <property type="protein sequence ID" value="GFD12373.1"/>
    <property type="molecule type" value="Genomic_DNA"/>
</dbReference>